<evidence type="ECO:0000259" key="1">
    <source>
        <dbReference type="PROSITE" id="PS50980"/>
    </source>
</evidence>
<name>A0A7G8PXT7_9FLAO</name>
<accession>A0A7G8PXT7</accession>
<dbReference type="AlphaFoldDB" id="A0A7G8PXT7"/>
<dbReference type="EMBL" id="CP052909">
    <property type="protein sequence ID" value="QNJ99153.1"/>
    <property type="molecule type" value="Genomic_DNA"/>
</dbReference>
<dbReference type="PANTHER" id="PTHR22855:SF13">
    <property type="entry name" value="METHYLCROTONOYL-COA CARBOXYLASE BETA CHAIN, MITOCHONDRIAL"/>
    <property type="match status" value="1"/>
</dbReference>
<dbReference type="FunFam" id="3.90.226.10:FF:000046">
    <property type="entry name" value="Geranyl-CoA carboxylase beta subunit"/>
    <property type="match status" value="1"/>
</dbReference>
<dbReference type="InterPro" id="IPR011763">
    <property type="entry name" value="COA_CT_C"/>
</dbReference>
<dbReference type="GO" id="GO:1905202">
    <property type="term" value="C:methylcrotonoyl-CoA carboxylase complex"/>
    <property type="evidence" value="ECO:0007669"/>
    <property type="project" value="TreeGrafter"/>
</dbReference>
<gene>
    <name evidence="3" type="ORF">ALE3EI_2625</name>
</gene>
<keyword evidence="4" id="KW-1185">Reference proteome</keyword>
<sequence>MDLDFNKNEDHNKLLVSELKRKLAKIKLGGGEKRIEKHHAKGKMTARERISYLLDPKKPSVEIGAFAGEGMYEEHGGAPSGGVVIKIGYVQGKQCIVVANDATVKAGAWFPITGKKNLRAQEIAIENKLPIIYLVDSAGVYLPMQDEIFPDKEHFGRIFRNNAVMSSMGITQIAAVMGSCVAGGAYLPIMSDEALIVDKTGSIFLAGSYLVKAAIGETIDNETLGGATTHCEISGVTDYKAKDDKDALDTIKNIVSKIGDYTKAGFNREKSVSPKQDPQDIYGLLPKLRTEQYDMLEIIHRLVDDSDFQQYKEGYGNTILTGYARIDGWAVGIVANQRKLVKTKKGEMQFGGVIYSDSADKATRFIANCNQKKIPLVFLQDVTGFMVGSKSEHGGIIKDGAKMVNAVSNSVVPKFTVVIGNSYGAGNYAMCGKAYDPRLIVAWPSAELAVMSGNSAAKVLLQIETASLKKKGETITPEVEKELYDKIKARYDAQISPYYAASRIWTDAVIDPLETRKWISMGIEAADHAPIEKPFNMGVIQV</sequence>
<dbReference type="RefSeq" id="WP_186989416.1">
    <property type="nucleotide sequence ID" value="NZ_CP052909.1"/>
</dbReference>
<dbReference type="PROSITE" id="PS50989">
    <property type="entry name" value="COA_CT_CTER"/>
    <property type="match status" value="1"/>
</dbReference>
<dbReference type="SUPFAM" id="SSF52096">
    <property type="entry name" value="ClpP/crotonase"/>
    <property type="match status" value="2"/>
</dbReference>
<dbReference type="InterPro" id="IPR045190">
    <property type="entry name" value="MCCB/AccD1-like"/>
</dbReference>
<dbReference type="KEGG" id="alti:ALE3EI_2625"/>
<protein>
    <submittedName>
        <fullName evidence="3">Methylcrotonoyl-CoA carboxylase</fullName>
    </submittedName>
</protein>
<dbReference type="Proteomes" id="UP000515514">
    <property type="component" value="Chromosome"/>
</dbReference>
<organism evidence="3 4">
    <name type="scientific">Constantimarinum furrinae</name>
    <dbReference type="NCBI Taxonomy" id="2562285"/>
    <lineage>
        <taxon>Bacteria</taxon>
        <taxon>Pseudomonadati</taxon>
        <taxon>Bacteroidota</taxon>
        <taxon>Flavobacteriia</taxon>
        <taxon>Flavobacteriales</taxon>
        <taxon>Flavobacteriaceae</taxon>
        <taxon>Altibacter/Constantimarinum group</taxon>
        <taxon>Constantimarinum</taxon>
    </lineage>
</organism>
<feature type="domain" description="CoA carboxyltransferase C-terminal" evidence="2">
    <location>
        <begin position="280"/>
        <end position="533"/>
    </location>
</feature>
<proteinExistence type="predicted"/>
<dbReference type="GO" id="GO:0006552">
    <property type="term" value="P:L-leucine catabolic process"/>
    <property type="evidence" value="ECO:0007669"/>
    <property type="project" value="TreeGrafter"/>
</dbReference>
<evidence type="ECO:0000259" key="2">
    <source>
        <dbReference type="PROSITE" id="PS50989"/>
    </source>
</evidence>
<dbReference type="FunFam" id="3.90.226.10:FF:000004">
    <property type="entry name" value="Methylcrotonoyl-CoA carboxylase beta chain"/>
    <property type="match status" value="1"/>
</dbReference>
<evidence type="ECO:0000313" key="4">
    <source>
        <dbReference type="Proteomes" id="UP000515514"/>
    </source>
</evidence>
<dbReference type="PANTHER" id="PTHR22855">
    <property type="entry name" value="ACETYL, PROPIONYL, PYRUVATE, AND GLUTACONYL CARBOXYLASE-RELATED"/>
    <property type="match status" value="1"/>
</dbReference>
<dbReference type="GO" id="GO:0004485">
    <property type="term" value="F:methylcrotonoyl-CoA carboxylase activity"/>
    <property type="evidence" value="ECO:0007669"/>
    <property type="project" value="TreeGrafter"/>
</dbReference>
<dbReference type="InterPro" id="IPR011762">
    <property type="entry name" value="COA_CT_N"/>
</dbReference>
<evidence type="ECO:0000313" key="3">
    <source>
        <dbReference type="EMBL" id="QNJ99153.1"/>
    </source>
</evidence>
<feature type="domain" description="CoA carboxyltransferase N-terminal" evidence="1">
    <location>
        <begin position="12"/>
        <end position="270"/>
    </location>
</feature>
<reference evidence="3 4" key="1">
    <citation type="submission" date="2020-04" db="EMBL/GenBank/DDBJ databases">
        <title>Genome sequence of Altibacter aquimarinus strain ALE3EI.</title>
        <authorList>
            <person name="Oh H.-M."/>
            <person name="Jang D."/>
        </authorList>
    </citation>
    <scope>NUCLEOTIDE SEQUENCE [LARGE SCALE GENOMIC DNA]</scope>
    <source>
        <strain evidence="3 4">ALE3EI</strain>
    </source>
</reference>
<dbReference type="InterPro" id="IPR034733">
    <property type="entry name" value="AcCoA_carboxyl_beta"/>
</dbReference>
<dbReference type="Gene3D" id="3.90.226.10">
    <property type="entry name" value="2-enoyl-CoA Hydratase, Chain A, domain 1"/>
    <property type="match status" value="2"/>
</dbReference>
<dbReference type="InterPro" id="IPR029045">
    <property type="entry name" value="ClpP/crotonase-like_dom_sf"/>
</dbReference>
<dbReference type="PROSITE" id="PS50980">
    <property type="entry name" value="COA_CT_NTER"/>
    <property type="match status" value="1"/>
</dbReference>
<dbReference type="Pfam" id="PF01039">
    <property type="entry name" value="Carboxyl_trans"/>
    <property type="match status" value="1"/>
</dbReference>